<feature type="domain" description="DNA circulation N-terminal" evidence="1">
    <location>
        <begin position="8"/>
        <end position="90"/>
    </location>
</feature>
<sequence>MRDWAKTLRRASYRGVEFWVDYEDLSRGKRLALHEYAGGQQPVVEELGLAASAYGVTIYLVSDLADVQAKTLEAAMLAAGPGYLILPIDGGLLATAQDFRRSRRKDQHGYIGFDVTFIPVLDASGIILSIGDVAATVASSFTAAAAQFAKFF</sequence>
<evidence type="ECO:0000313" key="2">
    <source>
        <dbReference type="EMBL" id="KWV42132.1"/>
    </source>
</evidence>
<evidence type="ECO:0000313" key="3">
    <source>
        <dbReference type="Proteomes" id="UP000068164"/>
    </source>
</evidence>
<dbReference type="AlphaFoldDB" id="A0A109J4D7"/>
<organism evidence="2 3">
    <name type="scientific">Rhizobium altiplani</name>
    <dbReference type="NCBI Taxonomy" id="1864509"/>
    <lineage>
        <taxon>Bacteria</taxon>
        <taxon>Pseudomonadati</taxon>
        <taxon>Pseudomonadota</taxon>
        <taxon>Alphaproteobacteria</taxon>
        <taxon>Hyphomicrobiales</taxon>
        <taxon>Rhizobiaceae</taxon>
        <taxon>Rhizobium/Agrobacterium group</taxon>
        <taxon>Rhizobium</taxon>
    </lineage>
</organism>
<reference evidence="2 3" key="1">
    <citation type="submission" date="2015-11" db="EMBL/GenBank/DDBJ databases">
        <title>Draft Genome Sequence of the Strain BR 10423 (Rhizobium sp.) isolated from nodules of Mimosa pudica.</title>
        <authorList>
            <person name="Barauna A.C."/>
            <person name="Zilli J.E."/>
            <person name="Simoes-Araujo J.L."/>
            <person name="Reis V.M."/>
            <person name="James E.K."/>
            <person name="Reis F.B.Jr."/>
            <person name="Rouws L.F."/>
            <person name="Passos S.R."/>
            <person name="Gois S.R."/>
        </authorList>
    </citation>
    <scope>NUCLEOTIDE SEQUENCE [LARGE SCALE GENOMIC DNA]</scope>
    <source>
        <strain evidence="2 3">BR10423</strain>
    </source>
</reference>
<dbReference type="InterPro" id="IPR009826">
    <property type="entry name" value="DNA_circ_N"/>
</dbReference>
<name>A0A109J4D7_9HYPH</name>
<gene>
    <name evidence="2" type="ORF">AS026_21220</name>
</gene>
<proteinExistence type="predicted"/>
<accession>A0A109J4D7</accession>
<protein>
    <recommendedName>
        <fullName evidence="1">DNA circulation N-terminal domain-containing protein</fullName>
    </recommendedName>
</protein>
<dbReference type="Proteomes" id="UP000068164">
    <property type="component" value="Unassembled WGS sequence"/>
</dbReference>
<dbReference type="Pfam" id="PF07157">
    <property type="entry name" value="DNA_circ_N"/>
    <property type="match status" value="1"/>
</dbReference>
<evidence type="ECO:0000259" key="1">
    <source>
        <dbReference type="Pfam" id="PF07157"/>
    </source>
</evidence>
<dbReference type="EMBL" id="LNCD01000137">
    <property type="protein sequence ID" value="KWV42132.1"/>
    <property type="molecule type" value="Genomic_DNA"/>
</dbReference>
<keyword evidence="3" id="KW-1185">Reference proteome</keyword>
<comment type="caution">
    <text evidence="2">The sequence shown here is derived from an EMBL/GenBank/DDBJ whole genome shotgun (WGS) entry which is preliminary data.</text>
</comment>
<dbReference type="RefSeq" id="WP_062374780.1">
    <property type="nucleotide sequence ID" value="NZ_LNCD01000137.1"/>
</dbReference>
<dbReference type="OrthoDB" id="378644at2"/>